<dbReference type="Pfam" id="PF13087">
    <property type="entry name" value="AAA_12"/>
    <property type="match status" value="1"/>
</dbReference>
<dbReference type="InterPro" id="IPR045055">
    <property type="entry name" value="DNA2/NAM7-like"/>
</dbReference>
<dbReference type="WBParaSite" id="TCLT_0000633801-mRNA-1">
    <property type="protein sequence ID" value="TCLT_0000633801-mRNA-1"/>
    <property type="gene ID" value="TCLT_0000633801"/>
</dbReference>
<dbReference type="STRING" id="103827.A0A158RC35"/>
<keyword evidence="6" id="KW-1185">Reference proteome</keyword>
<dbReference type="Proteomes" id="UP000276776">
    <property type="component" value="Unassembled WGS sequence"/>
</dbReference>
<dbReference type="InterPro" id="IPR027417">
    <property type="entry name" value="P-loop_NTPase"/>
</dbReference>
<evidence type="ECO:0000259" key="2">
    <source>
        <dbReference type="Pfam" id="PF13086"/>
    </source>
</evidence>
<evidence type="ECO:0000313" key="7">
    <source>
        <dbReference type="WBParaSite" id="TCLT_0000633801-mRNA-1"/>
    </source>
</evidence>
<dbReference type="EMBL" id="UYYF01004407">
    <property type="protein sequence ID" value="VDN03667.1"/>
    <property type="molecule type" value="Genomic_DNA"/>
</dbReference>
<dbReference type="GO" id="GO:0031048">
    <property type="term" value="P:regulatory ncRNA-mediated heterochromatin formation"/>
    <property type="evidence" value="ECO:0007669"/>
    <property type="project" value="TreeGrafter"/>
</dbReference>
<dbReference type="PANTHER" id="PTHR10887:SF341">
    <property type="entry name" value="NFX1-TYPE ZINC FINGER-CONTAINING PROTEIN 1"/>
    <property type="match status" value="1"/>
</dbReference>
<evidence type="ECO:0000259" key="3">
    <source>
        <dbReference type="Pfam" id="PF13087"/>
    </source>
</evidence>
<reference evidence="5 6" key="2">
    <citation type="submission" date="2018-11" db="EMBL/GenBank/DDBJ databases">
        <authorList>
            <consortium name="Pathogen Informatics"/>
        </authorList>
    </citation>
    <scope>NUCLEOTIDE SEQUENCE [LARGE SCALE GENOMIC DNA]</scope>
</reference>
<protein>
    <submittedName>
        <fullName evidence="7">Serine/threonine-protein kinase pats1</fullName>
    </submittedName>
</protein>
<dbReference type="Pfam" id="PF13086">
    <property type="entry name" value="AAA_11"/>
    <property type="match status" value="1"/>
</dbReference>
<feature type="domain" description="DNA2/NAM7 helicase helicase" evidence="2">
    <location>
        <begin position="632"/>
        <end position="1040"/>
    </location>
</feature>
<dbReference type="CDD" id="cd18808">
    <property type="entry name" value="SF1_C_Upf1"/>
    <property type="match status" value="1"/>
</dbReference>
<evidence type="ECO:0000259" key="4">
    <source>
        <dbReference type="Pfam" id="PF25396"/>
    </source>
</evidence>
<dbReference type="InterPro" id="IPR047187">
    <property type="entry name" value="SF1_C_Upf1"/>
</dbReference>
<dbReference type="OrthoDB" id="2423195at2759"/>
<evidence type="ECO:0000256" key="1">
    <source>
        <dbReference type="SAM" id="MobiDB-lite"/>
    </source>
</evidence>
<feature type="domain" description="DNA2/NAM7 helicase-like C-terminal" evidence="3">
    <location>
        <begin position="1053"/>
        <end position="1237"/>
    </location>
</feature>
<dbReference type="InterPro" id="IPR057373">
    <property type="entry name" value="ZNFX1"/>
</dbReference>
<dbReference type="InterPro" id="IPR041677">
    <property type="entry name" value="DNA2/NAM7_AAA_11"/>
</dbReference>
<dbReference type="Pfam" id="PF25396">
    <property type="entry name" value="ZNFX1"/>
    <property type="match status" value="1"/>
</dbReference>
<dbReference type="InterPro" id="IPR041679">
    <property type="entry name" value="DNA2/NAM7-like_C"/>
</dbReference>
<feature type="domain" description="ZNFX1" evidence="4">
    <location>
        <begin position="417"/>
        <end position="515"/>
    </location>
</feature>
<evidence type="ECO:0000313" key="5">
    <source>
        <dbReference type="EMBL" id="VDN03667.1"/>
    </source>
</evidence>
<organism evidence="7">
    <name type="scientific">Thelazia callipaeda</name>
    <name type="common">Oriental eyeworm</name>
    <name type="synonym">Parasitic nematode</name>
    <dbReference type="NCBI Taxonomy" id="103827"/>
    <lineage>
        <taxon>Eukaryota</taxon>
        <taxon>Metazoa</taxon>
        <taxon>Ecdysozoa</taxon>
        <taxon>Nematoda</taxon>
        <taxon>Chromadorea</taxon>
        <taxon>Rhabditida</taxon>
        <taxon>Spirurina</taxon>
        <taxon>Spiruromorpha</taxon>
        <taxon>Thelazioidea</taxon>
        <taxon>Thelaziidae</taxon>
        <taxon>Thelazia</taxon>
    </lineage>
</organism>
<dbReference type="GO" id="GO:0031380">
    <property type="term" value="C:nuclear RNA-directed RNA polymerase complex"/>
    <property type="evidence" value="ECO:0007669"/>
    <property type="project" value="TreeGrafter"/>
</dbReference>
<reference evidence="7" key="1">
    <citation type="submission" date="2016-04" db="UniProtKB">
        <authorList>
            <consortium name="WormBaseParasite"/>
        </authorList>
    </citation>
    <scope>IDENTIFICATION</scope>
</reference>
<dbReference type="GO" id="GO:0004386">
    <property type="term" value="F:helicase activity"/>
    <property type="evidence" value="ECO:0007669"/>
    <property type="project" value="InterPro"/>
</dbReference>
<dbReference type="PANTHER" id="PTHR10887">
    <property type="entry name" value="DNA2/NAM7 HELICASE FAMILY"/>
    <property type="match status" value="1"/>
</dbReference>
<gene>
    <name evidence="5" type="ORF">TCLT_LOCUS6327</name>
</gene>
<name>A0A158RC35_THECL</name>
<dbReference type="Gene3D" id="3.40.50.300">
    <property type="entry name" value="P-loop containing nucleotide triphosphate hydrolases"/>
    <property type="match status" value="3"/>
</dbReference>
<dbReference type="OMA" id="CTEKCEW"/>
<sequence length="1916" mass="218014">MFRQKGAYYGLNLVDSPAILFTKNIDLARNEMEDWLGIDSEPAEILVIFFNDSGTPFFVYSDEVEETVREAIQEQKILLYEQSSCNLLRCANEETEIMLTCWIKEVRDLLYQKVSYDSSHSAIEAKSFKTDPVAENEEELALDCITSNGDKRQRSVDDEKSQYKDDLLNFSDVKEILVDLKIQKSLKDLDLISRIDSPALLNRLYIPFSDREQNGQLLTLLSTVVKTELPHLQNTVVSFIEKILASGLIIFLNAIVYKDFTYFMEHIPENCWSSIDEEQKITVFKMLQKLAVCFTETFYVNKLEVSENMSVSSVKKRDDLEEYKLAWIDNETVEPPEDFRTLSVFPSTEDLLHPVRPYIRRNIVEGSYVNQEHYLDVQFRLLREDFTGPLRDGIKAWKERKGNGAFLSHALDANEELDLFVLSGVKIEGAQLKRVSGEILRYIVFQPIDADSHWSSRLKFGQLVILSSDGFEKEVLLATVAEKDMDDYARGKLGLCFFDDHSVSRTKIYTLVESNSYYEMYQHVLECVKDLAEFLISNKYILTFSKRFDANYDIPFGRYLIKAEPDVKLPSYLAEKVASDRSDSSDSSSTEYTDDSYSDSSCGNKKISIFGVKYELDNLKYTLDGDKVGDGLDDAQRNALCHALTHEIALIQGPPGTARRNPILVVCYTNHALDQFLEGVLADLITDGRYSSELPSIVRLGSRCRSDILQNYSRQKVVDDYDHLIPTEEKKKTNIVTSKKAKLLGTIRTQVSVLTLRKKEILSFKYVQKAMLPEHAQQFKSQGKVEELFCMWLLEGCGDISSHTSEESTDEISDDLEDILFSENESSEIPVMWSMDETLLTEEHKVSEIIDNFETDEQMTWKEMQEQLLKADPDNEEYYCTGVWDINKDPNPTYTSSVTILQESVSKDLSPPLTAEEASSIYNLQTLHRERRWALYMYWINELKVITIKKLDELLKLYQAETEIVQARFDDMHQIVLQKALIIGATTTGAAKKRLFLDRLACPIVVVEEAAEVLEAHVLTSITKDCQHAILIGDHQQLRPHPSVFALAREYKLDISLFERLIKNKFPNAVLERQHRMALLISNTLMPEFYPLMEDADNVRSYPDVKGCNKNLYFISHQHEEDIVLSTSRKNSFEGDFMLNLANYFVQQGYCCSQITLLCAYTSQASYVRTQAISRFGCDSFPDVETVDNYQGYENDIIILSLVRSQPSDSIGFLGLPNRVCVALSRARLGLYIVGNMQFLRSNSTLWNRLCISLIEAGCIGDGFPAFCSKHDVYFFFRREMKTIFQIICSAEDFNLLSPEGGCYYSCDFVLPCGHVCNKPCHRSDSLHEGMCTNACLRTCSTVFRHPCLKMCGEVKYFQCGPCESFENKVFVCGHSNKVICYLFDKAVCNQKCPKKLACGHQCMKRCNEQCKCSYVSLCDLSISLLNINMLLACGHIIKASCSDKKEVKCRMSIEITLPHCTHRQVVLCCDSKNAVCNSLCRRILPCGHFCQSVCGNCTLLGCSSCSSVCGRRLSCGHVCKRSCGLLCEPCHAPCANQCAHGPCSGQTDVQNQKAICGDLCRFCVQPCANTCKHRSCLMQCWQVCNISPCDYPCDKKLKCGHACLSLCGEICPGDDITKLYICAKCENMKYPVLQFQGCKCIIAVEEADFHISKQTSNAEAYTCPKCNSKLPANCCFRYAKQLKKQINMRENEDLPSDAQINLLKEAQSLLSELNATKDKKRALLSMQIAEILELVALTLEKYTYGSSAIVVWQKLMNIFSDLCQLVLHKVNEKLKTVPQKRFSNLYKIINDTFGVANNILLVLENDVIDLLSFAVLLQTEAPSILQVPLENKLRKICIKYILACLANELVKKTIDLSEEQLNDLLRVTEQSLSWTSDDLQKKATIRFMKCVDRLYETFEMRHMLVRDFRCLDFPC</sequence>
<feature type="region of interest" description="Disordered" evidence="1">
    <location>
        <begin position="580"/>
        <end position="601"/>
    </location>
</feature>
<evidence type="ECO:0000313" key="6">
    <source>
        <dbReference type="Proteomes" id="UP000276776"/>
    </source>
</evidence>
<dbReference type="SUPFAM" id="SSF52540">
    <property type="entry name" value="P-loop containing nucleoside triphosphate hydrolases"/>
    <property type="match status" value="1"/>
</dbReference>
<proteinExistence type="predicted"/>
<accession>A0A158RC35</accession>